<feature type="transmembrane region" description="Helical" evidence="2">
    <location>
        <begin position="287"/>
        <end position="308"/>
    </location>
</feature>
<evidence type="ECO:0000313" key="5">
    <source>
        <dbReference type="Proteomes" id="UP000198765"/>
    </source>
</evidence>
<accession>A0A1A8ZU87</accession>
<feature type="region of interest" description="Disordered" evidence="1">
    <location>
        <begin position="352"/>
        <end position="381"/>
    </location>
</feature>
<feature type="transmembrane region" description="Helical" evidence="2">
    <location>
        <begin position="246"/>
        <end position="266"/>
    </location>
</feature>
<keyword evidence="2" id="KW-0812">Transmembrane</keyword>
<feature type="transmembrane region" description="Helical" evidence="2">
    <location>
        <begin position="149"/>
        <end position="171"/>
    </location>
</feature>
<dbReference type="AlphaFoldDB" id="A0A1A8ZU87"/>
<name>A0A1A8ZU87_9ACTN</name>
<feature type="transmembrane region" description="Helical" evidence="2">
    <location>
        <begin position="86"/>
        <end position="108"/>
    </location>
</feature>
<feature type="transmembrane region" description="Helical" evidence="2">
    <location>
        <begin position="7"/>
        <end position="26"/>
    </location>
</feature>
<gene>
    <name evidence="4" type="ORF">GA0070621_2907</name>
</gene>
<evidence type="ECO:0000313" key="4">
    <source>
        <dbReference type="EMBL" id="SBT47450.1"/>
    </source>
</evidence>
<dbReference type="EMBL" id="LT594324">
    <property type="protein sequence ID" value="SBT47450.1"/>
    <property type="molecule type" value="Genomic_DNA"/>
</dbReference>
<reference evidence="4 5" key="1">
    <citation type="submission" date="2016-06" db="EMBL/GenBank/DDBJ databases">
        <authorList>
            <person name="Kjaerup R.B."/>
            <person name="Dalgaard T.S."/>
            <person name="Juul-Madsen H.R."/>
        </authorList>
    </citation>
    <scope>NUCLEOTIDE SEQUENCE [LARGE SCALE GENOMIC DNA]</scope>
    <source>
        <strain evidence="4 5">DSM 45248</strain>
    </source>
</reference>
<feature type="transmembrane region" description="Helical" evidence="2">
    <location>
        <begin position="207"/>
        <end position="226"/>
    </location>
</feature>
<keyword evidence="4" id="KW-0808">Transferase</keyword>
<protein>
    <submittedName>
        <fullName evidence="4">Acyltransferase family protein</fullName>
    </submittedName>
</protein>
<evidence type="ECO:0000256" key="2">
    <source>
        <dbReference type="SAM" id="Phobius"/>
    </source>
</evidence>
<dbReference type="PATRIC" id="fig|299146.4.peg.3016"/>
<dbReference type="Proteomes" id="UP000198765">
    <property type="component" value="Chromosome I"/>
</dbReference>
<feature type="transmembrane region" description="Helical" evidence="2">
    <location>
        <begin position="114"/>
        <end position="137"/>
    </location>
</feature>
<proteinExistence type="predicted"/>
<dbReference type="InterPro" id="IPR002656">
    <property type="entry name" value="Acyl_transf_3_dom"/>
</dbReference>
<dbReference type="GO" id="GO:0016747">
    <property type="term" value="F:acyltransferase activity, transferring groups other than amino-acyl groups"/>
    <property type="evidence" value="ECO:0007669"/>
    <property type="project" value="InterPro"/>
</dbReference>
<keyword evidence="2" id="KW-0472">Membrane</keyword>
<keyword evidence="2" id="KW-1133">Transmembrane helix</keyword>
<dbReference type="Pfam" id="PF01757">
    <property type="entry name" value="Acyl_transf_3"/>
    <property type="match status" value="1"/>
</dbReference>
<keyword evidence="4" id="KW-0012">Acyltransferase</keyword>
<feature type="domain" description="Acyltransferase 3" evidence="3">
    <location>
        <begin position="2"/>
        <end position="327"/>
    </location>
</feature>
<feature type="transmembrane region" description="Helical" evidence="2">
    <location>
        <begin position="46"/>
        <end position="65"/>
    </location>
</feature>
<organism evidence="4 5">
    <name type="scientific">Micromonospora narathiwatensis</name>
    <dbReference type="NCBI Taxonomy" id="299146"/>
    <lineage>
        <taxon>Bacteria</taxon>
        <taxon>Bacillati</taxon>
        <taxon>Actinomycetota</taxon>
        <taxon>Actinomycetes</taxon>
        <taxon>Micromonosporales</taxon>
        <taxon>Micromonosporaceae</taxon>
        <taxon>Micromonospora</taxon>
    </lineage>
</organism>
<feature type="transmembrane region" description="Helical" evidence="2">
    <location>
        <begin position="177"/>
        <end position="195"/>
    </location>
</feature>
<feature type="compositionally biased region" description="Low complexity" evidence="1">
    <location>
        <begin position="364"/>
        <end position="381"/>
    </location>
</feature>
<keyword evidence="5" id="KW-1185">Reference proteome</keyword>
<evidence type="ECO:0000259" key="3">
    <source>
        <dbReference type="Pfam" id="PF01757"/>
    </source>
</evidence>
<sequence length="381" mass="38441">MVDALRAYAIGGVVLGHWLVTALVLTADGSLHTASPLTALPALAPATWLLQTLGLFFFTAGYAATRSLAGYPQGAGRWLARRLGRLLRPALALAGIGSGLLLAAIVLGTPEGTLTVAVTLAVSPLWFLLPLVALSVLTGPLRAAVRRWGPLRCAAPAVAVVAAADLAARVLSATPGRLPVTLLAAWAVPWLLGVAHADGRLTGSRPAAGLAAAGGVALAGLVALGYPASAVGVPGAGMSNLYPPSLFAVALAVGQVGLALLARPALARLVARPWPARLVTAVNREAIGIYLWHQPVLLAVTALTAHLVRPLPGLHTAPAGPGWVAARLCWLPLFALVLVALLAPRRRASGGRLGTVAAGSSADRGVPAAGRVGAGPTATPR</sequence>
<feature type="transmembrane region" description="Helical" evidence="2">
    <location>
        <begin position="320"/>
        <end position="343"/>
    </location>
</feature>
<evidence type="ECO:0000256" key="1">
    <source>
        <dbReference type="SAM" id="MobiDB-lite"/>
    </source>
</evidence>